<dbReference type="Proteomes" id="UP001212841">
    <property type="component" value="Unassembled WGS sequence"/>
</dbReference>
<feature type="domain" description="Acyltransferase 3" evidence="3">
    <location>
        <begin position="13"/>
        <end position="328"/>
    </location>
</feature>
<proteinExistence type="predicted"/>
<feature type="transmembrane region" description="Helical" evidence="2">
    <location>
        <begin position="109"/>
        <end position="128"/>
    </location>
</feature>
<keyword evidence="5" id="KW-1185">Reference proteome</keyword>
<evidence type="ECO:0000256" key="1">
    <source>
        <dbReference type="SAM" id="MobiDB-lite"/>
    </source>
</evidence>
<feature type="region of interest" description="Disordered" evidence="1">
    <location>
        <begin position="386"/>
        <end position="418"/>
    </location>
</feature>
<feature type="transmembrane region" description="Helical" evidence="2">
    <location>
        <begin position="209"/>
        <end position="231"/>
    </location>
</feature>
<gene>
    <name evidence="4" type="ORF">HK097_000379</name>
</gene>
<dbReference type="EMBL" id="JADGJD010000106">
    <property type="protein sequence ID" value="KAJ3054913.1"/>
    <property type="molecule type" value="Genomic_DNA"/>
</dbReference>
<keyword evidence="2" id="KW-0812">Transmembrane</keyword>
<feature type="transmembrane region" description="Helical" evidence="2">
    <location>
        <begin position="148"/>
        <end position="169"/>
    </location>
</feature>
<feature type="transmembrane region" description="Helical" evidence="2">
    <location>
        <begin position="313"/>
        <end position="331"/>
    </location>
</feature>
<reference evidence="4" key="1">
    <citation type="submission" date="2020-05" db="EMBL/GenBank/DDBJ databases">
        <title>Phylogenomic resolution of chytrid fungi.</title>
        <authorList>
            <person name="Stajich J.E."/>
            <person name="Amses K."/>
            <person name="Simmons R."/>
            <person name="Seto K."/>
            <person name="Myers J."/>
            <person name="Bonds A."/>
            <person name="Quandt C.A."/>
            <person name="Barry K."/>
            <person name="Liu P."/>
            <person name="Grigoriev I."/>
            <person name="Longcore J.E."/>
            <person name="James T.Y."/>
        </authorList>
    </citation>
    <scope>NUCLEOTIDE SEQUENCE</scope>
    <source>
        <strain evidence="4">JEL0318</strain>
    </source>
</reference>
<evidence type="ECO:0000313" key="5">
    <source>
        <dbReference type="Proteomes" id="UP001212841"/>
    </source>
</evidence>
<feature type="transmembrane region" description="Helical" evidence="2">
    <location>
        <begin position="181"/>
        <end position="203"/>
    </location>
</feature>
<comment type="caution">
    <text evidence="4">The sequence shown here is derived from an EMBL/GenBank/DDBJ whole genome shotgun (WGS) entry which is preliminary data.</text>
</comment>
<accession>A0AAD5SI42</accession>
<sequence length="437" mass="49334">MPPPPTKPTLAPLNGIRGLAAQVVALGHIVRYFIVTISDIESGKYPPLLFNVNNLTAVSLFFVISGFTLVVVYDRERDGEDAEMKEPVFKGWKERKEFFVKRVARLAPIYYLSLLLGVAGFVVYGYAWEYYWIPSTLLALQSLTYYGNAWVGPLWSVSAFIPQYILFAFTLHPMRRHPPRTLIIIIISCFVLTALLSILWSIFLPGFMIFLHFFGIFRLPVFVTGMCFGFLAKKVTVPHPKIFAEIISLLLLLDLIIGAILTKVWQYNFLTQFLLYPLQGFWILCLSQYPAGEGVTSKVLMWDWIRFLGDTSYAYYCLHWPVLQWVCFMVAGDFWGVKAYVFEGLDAAYHFFHVSAIPLLIIVPLAVATVAHNVLEKPARKTITEKATKPSAVLEGPTSQAPADLRNEDLGLTKGTGTVAVDVRERKEAGKRDVEEA</sequence>
<dbReference type="InterPro" id="IPR050879">
    <property type="entry name" value="Acyltransferase_3"/>
</dbReference>
<evidence type="ECO:0000256" key="2">
    <source>
        <dbReference type="SAM" id="Phobius"/>
    </source>
</evidence>
<dbReference type="GO" id="GO:0016747">
    <property type="term" value="F:acyltransferase activity, transferring groups other than amino-acyl groups"/>
    <property type="evidence" value="ECO:0007669"/>
    <property type="project" value="InterPro"/>
</dbReference>
<feature type="transmembrane region" description="Helical" evidence="2">
    <location>
        <begin position="273"/>
        <end position="292"/>
    </location>
</feature>
<name>A0AAD5SI42_9FUNG</name>
<evidence type="ECO:0000259" key="3">
    <source>
        <dbReference type="Pfam" id="PF01757"/>
    </source>
</evidence>
<dbReference type="AlphaFoldDB" id="A0AAD5SI42"/>
<dbReference type="PANTHER" id="PTHR23028">
    <property type="entry name" value="ACETYLTRANSFERASE"/>
    <property type="match status" value="1"/>
</dbReference>
<dbReference type="GO" id="GO:0000271">
    <property type="term" value="P:polysaccharide biosynthetic process"/>
    <property type="evidence" value="ECO:0007669"/>
    <property type="project" value="TreeGrafter"/>
</dbReference>
<feature type="transmembrane region" description="Helical" evidence="2">
    <location>
        <begin position="243"/>
        <end position="261"/>
    </location>
</feature>
<dbReference type="Pfam" id="PF01757">
    <property type="entry name" value="Acyl_transf_3"/>
    <property type="match status" value="1"/>
</dbReference>
<feature type="transmembrane region" description="Helical" evidence="2">
    <location>
        <begin position="55"/>
        <end position="73"/>
    </location>
</feature>
<keyword evidence="2" id="KW-1133">Transmembrane helix</keyword>
<dbReference type="PANTHER" id="PTHR23028:SF53">
    <property type="entry name" value="ACYL_TRANSF_3 DOMAIN-CONTAINING PROTEIN"/>
    <property type="match status" value="1"/>
</dbReference>
<keyword evidence="2" id="KW-0472">Membrane</keyword>
<protein>
    <recommendedName>
        <fullName evidence="3">Acyltransferase 3 domain-containing protein</fullName>
    </recommendedName>
</protein>
<dbReference type="GO" id="GO:0016020">
    <property type="term" value="C:membrane"/>
    <property type="evidence" value="ECO:0007669"/>
    <property type="project" value="TreeGrafter"/>
</dbReference>
<organism evidence="4 5">
    <name type="scientific">Rhizophlyctis rosea</name>
    <dbReference type="NCBI Taxonomy" id="64517"/>
    <lineage>
        <taxon>Eukaryota</taxon>
        <taxon>Fungi</taxon>
        <taxon>Fungi incertae sedis</taxon>
        <taxon>Chytridiomycota</taxon>
        <taxon>Chytridiomycota incertae sedis</taxon>
        <taxon>Chytridiomycetes</taxon>
        <taxon>Rhizophlyctidales</taxon>
        <taxon>Rhizophlyctidaceae</taxon>
        <taxon>Rhizophlyctis</taxon>
    </lineage>
</organism>
<feature type="transmembrane region" description="Helical" evidence="2">
    <location>
        <begin position="351"/>
        <end position="371"/>
    </location>
</feature>
<evidence type="ECO:0000313" key="4">
    <source>
        <dbReference type="EMBL" id="KAJ3054913.1"/>
    </source>
</evidence>
<dbReference type="InterPro" id="IPR002656">
    <property type="entry name" value="Acyl_transf_3_dom"/>
</dbReference>